<feature type="domain" description="RecX second three-helical" evidence="6">
    <location>
        <begin position="55"/>
        <end position="96"/>
    </location>
</feature>
<gene>
    <name evidence="5" type="primary">recX</name>
    <name evidence="8" type="ORF">DES35_10243</name>
</gene>
<dbReference type="Pfam" id="PF02631">
    <property type="entry name" value="RecX_HTH2"/>
    <property type="match status" value="1"/>
</dbReference>
<dbReference type="EMBL" id="QPJS01000002">
    <property type="protein sequence ID" value="RCX03594.1"/>
    <property type="molecule type" value="Genomic_DNA"/>
</dbReference>
<evidence type="ECO:0000313" key="8">
    <source>
        <dbReference type="EMBL" id="RCX03594.1"/>
    </source>
</evidence>
<dbReference type="RefSeq" id="WP_114366057.1">
    <property type="nucleotide sequence ID" value="NZ_BHZF01000002.1"/>
</dbReference>
<evidence type="ECO:0000259" key="7">
    <source>
        <dbReference type="Pfam" id="PF21981"/>
    </source>
</evidence>
<dbReference type="Pfam" id="PF21981">
    <property type="entry name" value="RecX_HTH3"/>
    <property type="match status" value="1"/>
</dbReference>
<organism evidence="8 9">
    <name type="scientific">Schleiferia thermophila</name>
    <dbReference type="NCBI Taxonomy" id="884107"/>
    <lineage>
        <taxon>Bacteria</taxon>
        <taxon>Pseudomonadati</taxon>
        <taxon>Bacteroidota</taxon>
        <taxon>Flavobacteriia</taxon>
        <taxon>Flavobacteriales</taxon>
        <taxon>Schleiferiaceae</taxon>
        <taxon>Schleiferia</taxon>
    </lineage>
</organism>
<dbReference type="GO" id="GO:0005737">
    <property type="term" value="C:cytoplasm"/>
    <property type="evidence" value="ECO:0007669"/>
    <property type="project" value="UniProtKB-SubCell"/>
</dbReference>
<dbReference type="PANTHER" id="PTHR33602">
    <property type="entry name" value="REGULATORY PROTEIN RECX FAMILY PROTEIN"/>
    <property type="match status" value="1"/>
</dbReference>
<evidence type="ECO:0000256" key="3">
    <source>
        <dbReference type="ARBA" id="ARBA00018111"/>
    </source>
</evidence>
<dbReference type="Gene3D" id="1.10.10.10">
    <property type="entry name" value="Winged helix-like DNA-binding domain superfamily/Winged helix DNA-binding domain"/>
    <property type="match status" value="2"/>
</dbReference>
<feature type="domain" description="RecX third three-helical" evidence="7">
    <location>
        <begin position="104"/>
        <end position="150"/>
    </location>
</feature>
<dbReference type="GO" id="GO:0006282">
    <property type="term" value="P:regulation of DNA repair"/>
    <property type="evidence" value="ECO:0007669"/>
    <property type="project" value="UniProtKB-UniRule"/>
</dbReference>
<proteinExistence type="inferred from homology"/>
<name>A0A369A834_9FLAO</name>
<evidence type="ECO:0000256" key="5">
    <source>
        <dbReference type="HAMAP-Rule" id="MF_01114"/>
    </source>
</evidence>
<comment type="similarity">
    <text evidence="2 5">Belongs to the RecX family.</text>
</comment>
<dbReference type="AlphaFoldDB" id="A0A369A834"/>
<comment type="subcellular location">
    <subcellularLocation>
        <location evidence="1 5">Cytoplasm</location>
    </subcellularLocation>
</comment>
<reference evidence="8 9" key="1">
    <citation type="submission" date="2018-07" db="EMBL/GenBank/DDBJ databases">
        <title>Genomic Encyclopedia of Type Strains, Phase IV (KMG-IV): sequencing the most valuable type-strain genomes for metagenomic binning, comparative biology and taxonomic classification.</title>
        <authorList>
            <person name="Goeker M."/>
        </authorList>
    </citation>
    <scope>NUCLEOTIDE SEQUENCE [LARGE SCALE GENOMIC DNA]</scope>
    <source>
        <strain evidence="8 9">DSM 21410</strain>
    </source>
</reference>
<dbReference type="HAMAP" id="MF_01114">
    <property type="entry name" value="RecX"/>
    <property type="match status" value="1"/>
</dbReference>
<evidence type="ECO:0000313" key="9">
    <source>
        <dbReference type="Proteomes" id="UP000253517"/>
    </source>
</evidence>
<dbReference type="InterPro" id="IPR036388">
    <property type="entry name" value="WH-like_DNA-bd_sf"/>
</dbReference>
<dbReference type="InterPro" id="IPR003783">
    <property type="entry name" value="Regulatory_RecX"/>
</dbReference>
<evidence type="ECO:0000256" key="2">
    <source>
        <dbReference type="ARBA" id="ARBA00009695"/>
    </source>
</evidence>
<evidence type="ECO:0000256" key="4">
    <source>
        <dbReference type="ARBA" id="ARBA00022490"/>
    </source>
</evidence>
<comment type="function">
    <text evidence="5">Modulates RecA activity.</text>
</comment>
<dbReference type="InterPro" id="IPR053925">
    <property type="entry name" value="RecX_HTH_3rd"/>
</dbReference>
<dbReference type="InterPro" id="IPR053924">
    <property type="entry name" value="RecX_HTH_2nd"/>
</dbReference>
<protein>
    <recommendedName>
        <fullName evidence="3 5">Regulatory protein RecX</fullName>
    </recommendedName>
</protein>
<evidence type="ECO:0000256" key="1">
    <source>
        <dbReference type="ARBA" id="ARBA00004496"/>
    </source>
</evidence>
<evidence type="ECO:0000259" key="6">
    <source>
        <dbReference type="Pfam" id="PF02631"/>
    </source>
</evidence>
<dbReference type="PANTHER" id="PTHR33602:SF1">
    <property type="entry name" value="REGULATORY PROTEIN RECX FAMILY PROTEIN"/>
    <property type="match status" value="1"/>
</dbReference>
<comment type="caution">
    <text evidence="8">The sequence shown here is derived from an EMBL/GenBank/DDBJ whole genome shotgun (WGS) entry which is preliminary data.</text>
</comment>
<keyword evidence="4 5" id="KW-0963">Cytoplasm</keyword>
<keyword evidence="9" id="KW-1185">Reference proteome</keyword>
<sequence>MDTDKLKTIRKSLTKYCSYRDRTLVEVKNYIKRFSLTHLEEDSLILELVESNLVDEYRFARHYASGKFRINGWGREKISYNLRQKGFSESIIRIALSEIDDEEYQIVLAKHIRAKKRQIHLKPGDERGKNKIIRHLISKGFEYELVRSALENNENL</sequence>
<accession>A0A369A834</accession>
<dbReference type="Proteomes" id="UP000253517">
    <property type="component" value="Unassembled WGS sequence"/>
</dbReference>